<dbReference type="CDD" id="cd00609">
    <property type="entry name" value="AAT_like"/>
    <property type="match status" value="1"/>
</dbReference>
<keyword evidence="2 6" id="KW-0032">Aminotransferase</keyword>
<evidence type="ECO:0000313" key="7">
    <source>
        <dbReference type="Proteomes" id="UP001183615"/>
    </source>
</evidence>
<dbReference type="InterPro" id="IPR015424">
    <property type="entry name" value="PyrdxlP-dep_Trfase"/>
</dbReference>
<dbReference type="GO" id="GO:0008483">
    <property type="term" value="F:transaminase activity"/>
    <property type="evidence" value="ECO:0007669"/>
    <property type="project" value="UniProtKB-KW"/>
</dbReference>
<keyword evidence="7" id="KW-1185">Reference proteome</keyword>
<name>A0ABU2S6B7_9ACTN</name>
<evidence type="ECO:0000256" key="3">
    <source>
        <dbReference type="ARBA" id="ARBA00022679"/>
    </source>
</evidence>
<dbReference type="Pfam" id="PF00155">
    <property type="entry name" value="Aminotran_1_2"/>
    <property type="match status" value="1"/>
</dbReference>
<dbReference type="Proteomes" id="UP001183615">
    <property type="component" value="Unassembled WGS sequence"/>
</dbReference>
<dbReference type="PANTHER" id="PTHR42790:SF19">
    <property type="entry name" value="KYNURENINE_ALPHA-AMINOADIPATE AMINOTRANSFERASE, MITOCHONDRIAL"/>
    <property type="match status" value="1"/>
</dbReference>
<comment type="caution">
    <text evidence="6">The sequence shown here is derived from an EMBL/GenBank/DDBJ whole genome shotgun (WGS) entry which is preliminary data.</text>
</comment>
<keyword evidence="4" id="KW-0663">Pyridoxal phosphate</keyword>
<keyword evidence="3" id="KW-0808">Transferase</keyword>
<evidence type="ECO:0000256" key="1">
    <source>
        <dbReference type="ARBA" id="ARBA00001933"/>
    </source>
</evidence>
<evidence type="ECO:0000256" key="2">
    <source>
        <dbReference type="ARBA" id="ARBA00022576"/>
    </source>
</evidence>
<evidence type="ECO:0000256" key="4">
    <source>
        <dbReference type="ARBA" id="ARBA00022898"/>
    </source>
</evidence>
<sequence length="411" mass="43504">MTPRHGQAAGRPALAARMGGLSPSAIGSVLRLGDRSDVISLAGGLPAREASECPEAAAVLGPILGEHPTGLDYGDTNGLPTLREWIAGYLRADLGADSEPDDVVVVHGAQQGIDLVCKALLDPGDVVVVDRPSYIGALQVFRLFQAEVRAVPLADDPELGELTEALAHGLRPRLLYTVPNYSNPSGAVLTASQRRRLAGLAERYGFLLVEDDPYRELWLTDERPSAPALTALTDRSVHLGSFSKILFPGCRIGYLTGPPAVMSAITLVRQAADLGNSELLQRMVLALLTQDGFLDRRLDRLRALYRERRDALASALSRHLPGAAFRPPEGGFFLWATLGPGLDSALLLPSALKHGVSYVPGAAFYPSRPEPSTARLAFSCLPPEQAGEAAARLARALGGARADGPPEGGDA</sequence>
<organism evidence="6 7">
    <name type="scientific">Streptomyces johnsoniae</name>
    <dbReference type="NCBI Taxonomy" id="3075532"/>
    <lineage>
        <taxon>Bacteria</taxon>
        <taxon>Bacillati</taxon>
        <taxon>Actinomycetota</taxon>
        <taxon>Actinomycetes</taxon>
        <taxon>Kitasatosporales</taxon>
        <taxon>Streptomycetaceae</taxon>
        <taxon>Streptomyces</taxon>
    </lineage>
</organism>
<dbReference type="EMBL" id="JAVREV010000009">
    <property type="protein sequence ID" value="MDT0444516.1"/>
    <property type="molecule type" value="Genomic_DNA"/>
</dbReference>
<gene>
    <name evidence="6" type="ORF">RM779_18190</name>
</gene>
<evidence type="ECO:0000259" key="5">
    <source>
        <dbReference type="Pfam" id="PF00155"/>
    </source>
</evidence>
<accession>A0ABU2S6B7</accession>
<dbReference type="InterPro" id="IPR004839">
    <property type="entry name" value="Aminotransferase_I/II_large"/>
</dbReference>
<dbReference type="InterPro" id="IPR050859">
    <property type="entry name" value="Class-I_PLP-dep_aminotransf"/>
</dbReference>
<evidence type="ECO:0000313" key="6">
    <source>
        <dbReference type="EMBL" id="MDT0444516.1"/>
    </source>
</evidence>
<dbReference type="InterPro" id="IPR015422">
    <property type="entry name" value="PyrdxlP-dep_Trfase_small"/>
</dbReference>
<dbReference type="SUPFAM" id="SSF53383">
    <property type="entry name" value="PLP-dependent transferases"/>
    <property type="match status" value="1"/>
</dbReference>
<reference evidence="7" key="1">
    <citation type="submission" date="2023-07" db="EMBL/GenBank/DDBJ databases">
        <title>30 novel species of actinomycetes from the DSMZ collection.</title>
        <authorList>
            <person name="Nouioui I."/>
        </authorList>
    </citation>
    <scope>NUCLEOTIDE SEQUENCE [LARGE SCALE GENOMIC DNA]</scope>
    <source>
        <strain evidence="7">DSM 41886</strain>
    </source>
</reference>
<comment type="cofactor">
    <cofactor evidence="1">
        <name>pyridoxal 5'-phosphate</name>
        <dbReference type="ChEBI" id="CHEBI:597326"/>
    </cofactor>
</comment>
<dbReference type="PANTHER" id="PTHR42790">
    <property type="entry name" value="AMINOTRANSFERASE"/>
    <property type="match status" value="1"/>
</dbReference>
<dbReference type="RefSeq" id="WP_311618768.1">
    <property type="nucleotide sequence ID" value="NZ_JAVREV010000009.1"/>
</dbReference>
<dbReference type="Gene3D" id="3.40.640.10">
    <property type="entry name" value="Type I PLP-dependent aspartate aminotransferase-like (Major domain)"/>
    <property type="match status" value="1"/>
</dbReference>
<feature type="domain" description="Aminotransferase class I/classII large" evidence="5">
    <location>
        <begin position="37"/>
        <end position="393"/>
    </location>
</feature>
<protein>
    <submittedName>
        <fullName evidence="6">PLP-dependent aminotransferase family protein</fullName>
    </submittedName>
</protein>
<proteinExistence type="predicted"/>
<dbReference type="InterPro" id="IPR015421">
    <property type="entry name" value="PyrdxlP-dep_Trfase_major"/>
</dbReference>
<dbReference type="Gene3D" id="3.90.1150.10">
    <property type="entry name" value="Aspartate Aminotransferase, domain 1"/>
    <property type="match status" value="1"/>
</dbReference>